<dbReference type="STRING" id="240159.A0A4U5VDU9"/>
<dbReference type="SUPFAM" id="SSF46565">
    <property type="entry name" value="Chaperone J-domain"/>
    <property type="match status" value="1"/>
</dbReference>
<reference evidence="6 7" key="1">
    <citation type="submission" date="2019-01" db="EMBL/GenBank/DDBJ databases">
        <title>Genome Assembly of Collichthys lucidus.</title>
        <authorList>
            <person name="Cai M."/>
            <person name="Xiao S."/>
        </authorList>
    </citation>
    <scope>NUCLEOTIDE SEQUENCE [LARGE SCALE GENOMIC DNA]</scope>
    <source>
        <strain evidence="6">JT15FE1705JMU</strain>
        <tissue evidence="6">Muscle</tissue>
    </source>
</reference>
<dbReference type="PANTHER" id="PTHR44144">
    <property type="entry name" value="DNAJ HOMOLOG SUBFAMILY C MEMBER 9"/>
    <property type="match status" value="1"/>
</dbReference>
<dbReference type="SMART" id="SM00271">
    <property type="entry name" value="DnaJ"/>
    <property type="match status" value="1"/>
</dbReference>
<sequence>MGLLERCQELFKTSDLYEVLCVNKEATEAQIRRSYYKVSLRVHPDRAPEDADATEKFQVLGKLYKVLSDKELRAVYDEQGVVDEEPALSNDRNWVDHWRRLFPEITVQDIIEFEKTYKGTDEERQDVIKVYMQYEGDMDAIAESVLCFTQEEEPRICGIIQAAIDSGDVPAFPAFSQESAKKKRARRKRAAKEEKEAEEMQKEMGLGQEDSSLVMMLQQRQKSREQNFNSFVSDLEAKYSKKSGKAKRGKK</sequence>
<evidence type="ECO:0000313" key="7">
    <source>
        <dbReference type="Proteomes" id="UP000298787"/>
    </source>
</evidence>
<dbReference type="AlphaFoldDB" id="A0A4U5VDU9"/>
<dbReference type="FunFam" id="1.10.287.110:FF:000035">
    <property type="entry name" value="DnaJ homolog subfamily C member 9"/>
    <property type="match status" value="1"/>
</dbReference>
<dbReference type="CDD" id="cd06257">
    <property type="entry name" value="DnaJ"/>
    <property type="match status" value="1"/>
</dbReference>
<evidence type="ECO:0000256" key="2">
    <source>
        <dbReference type="ARBA" id="ARBA00054761"/>
    </source>
</evidence>
<feature type="compositionally biased region" description="Basic residues" evidence="4">
    <location>
        <begin position="181"/>
        <end position="190"/>
    </location>
</feature>
<dbReference type="InterPro" id="IPR056453">
    <property type="entry name" value="HTH_DNAJC9"/>
</dbReference>
<evidence type="ECO:0000256" key="1">
    <source>
        <dbReference type="ARBA" id="ARBA00022553"/>
    </source>
</evidence>
<organism evidence="6 7">
    <name type="scientific">Collichthys lucidus</name>
    <name type="common">Big head croaker</name>
    <name type="synonym">Sciaena lucida</name>
    <dbReference type="NCBI Taxonomy" id="240159"/>
    <lineage>
        <taxon>Eukaryota</taxon>
        <taxon>Metazoa</taxon>
        <taxon>Chordata</taxon>
        <taxon>Craniata</taxon>
        <taxon>Vertebrata</taxon>
        <taxon>Euteleostomi</taxon>
        <taxon>Actinopterygii</taxon>
        <taxon>Neopterygii</taxon>
        <taxon>Teleostei</taxon>
        <taxon>Neoteleostei</taxon>
        <taxon>Acanthomorphata</taxon>
        <taxon>Eupercaria</taxon>
        <taxon>Sciaenidae</taxon>
        <taxon>Collichthys</taxon>
    </lineage>
</organism>
<dbReference type="PANTHER" id="PTHR44144:SF1">
    <property type="entry name" value="DNAJ HOMOLOG SUBFAMILY C MEMBER 9"/>
    <property type="match status" value="1"/>
</dbReference>
<keyword evidence="7" id="KW-1185">Reference proteome</keyword>
<dbReference type="GO" id="GO:0005634">
    <property type="term" value="C:nucleus"/>
    <property type="evidence" value="ECO:0007669"/>
    <property type="project" value="TreeGrafter"/>
</dbReference>
<comment type="function">
    <text evidence="2">Acts as a dual histone chaperone and heat shock co-chaperone. As a histone chaperone, forms a co-chaperone complex with MCM2 and histone H3-H4 heterodimers; and may thereby assist MCM2 in histone H3-H4 heterodimer recognition and facilitate the assembly of histones into nucleosomes. May also act as a histone co-chaperone together with TONSL. May recruit histone chaperones ASF1A, NASP and SPT2 to histone H3-H4 heterodimers. Also plays a role as co-chaperone of the HSP70 family of molecular chaperone proteins, such as HSPA1A, HSPA1B and HSPA8. As a co-chaperone, may play a role in the recruitment of HSP70-type molecular chaperone machinery to histone H3-H4 substrates, thereby maintaining the histone structural integrity. Exhibits activity to assemble histones onto DNA in vitro.</text>
</comment>
<dbReference type="OrthoDB" id="110024at2759"/>
<name>A0A4U5VDU9_COLLU</name>
<dbReference type="Pfam" id="PF00226">
    <property type="entry name" value="DnaJ"/>
    <property type="match status" value="1"/>
</dbReference>
<keyword evidence="1" id="KW-0597">Phosphoprotein</keyword>
<feature type="compositionally biased region" description="Basic and acidic residues" evidence="4">
    <location>
        <begin position="191"/>
        <end position="202"/>
    </location>
</feature>
<evidence type="ECO:0000256" key="3">
    <source>
        <dbReference type="ARBA" id="ARBA00071610"/>
    </source>
</evidence>
<protein>
    <recommendedName>
        <fullName evidence="3">DnaJ homolog subfamily C member 9</fullName>
    </recommendedName>
</protein>
<dbReference type="PRINTS" id="PR00625">
    <property type="entry name" value="JDOMAIN"/>
</dbReference>
<proteinExistence type="predicted"/>
<dbReference type="Gene3D" id="1.10.287.110">
    <property type="entry name" value="DnaJ domain"/>
    <property type="match status" value="1"/>
</dbReference>
<dbReference type="EMBL" id="CM014094">
    <property type="protein sequence ID" value="TKS85790.1"/>
    <property type="molecule type" value="Genomic_DNA"/>
</dbReference>
<dbReference type="GO" id="GO:0005737">
    <property type="term" value="C:cytoplasm"/>
    <property type="evidence" value="ECO:0007669"/>
    <property type="project" value="TreeGrafter"/>
</dbReference>
<accession>A0A4U5VDU9</accession>
<gene>
    <name evidence="6" type="ORF">D9C73_019552</name>
</gene>
<evidence type="ECO:0000313" key="6">
    <source>
        <dbReference type="EMBL" id="TKS85790.1"/>
    </source>
</evidence>
<evidence type="ECO:0000256" key="4">
    <source>
        <dbReference type="SAM" id="MobiDB-lite"/>
    </source>
</evidence>
<feature type="domain" description="J" evidence="5">
    <location>
        <begin position="15"/>
        <end position="80"/>
    </location>
</feature>
<dbReference type="PROSITE" id="PS50076">
    <property type="entry name" value="DNAJ_2"/>
    <property type="match status" value="1"/>
</dbReference>
<dbReference type="InterPro" id="IPR036869">
    <property type="entry name" value="J_dom_sf"/>
</dbReference>
<feature type="region of interest" description="Disordered" evidence="4">
    <location>
        <begin position="175"/>
        <end position="211"/>
    </location>
</feature>
<dbReference type="Proteomes" id="UP000298787">
    <property type="component" value="Chromosome 17"/>
</dbReference>
<dbReference type="GO" id="GO:0031072">
    <property type="term" value="F:heat shock protein binding"/>
    <property type="evidence" value="ECO:0007669"/>
    <property type="project" value="TreeGrafter"/>
</dbReference>
<dbReference type="Pfam" id="PF23302">
    <property type="entry name" value="HTH_DNAJC9"/>
    <property type="match status" value="1"/>
</dbReference>
<dbReference type="InterPro" id="IPR052594">
    <property type="entry name" value="J_domain-containing_protein"/>
</dbReference>
<evidence type="ECO:0000259" key="5">
    <source>
        <dbReference type="PROSITE" id="PS50076"/>
    </source>
</evidence>
<dbReference type="InterPro" id="IPR001623">
    <property type="entry name" value="DnaJ_domain"/>
</dbReference>